<organism evidence="6 7">
    <name type="scientific">Cotesia glomerata</name>
    <name type="common">Lepidopteran parasitic wasp</name>
    <name type="synonym">Apanteles glomeratus</name>
    <dbReference type="NCBI Taxonomy" id="32391"/>
    <lineage>
        <taxon>Eukaryota</taxon>
        <taxon>Metazoa</taxon>
        <taxon>Ecdysozoa</taxon>
        <taxon>Arthropoda</taxon>
        <taxon>Hexapoda</taxon>
        <taxon>Insecta</taxon>
        <taxon>Pterygota</taxon>
        <taxon>Neoptera</taxon>
        <taxon>Endopterygota</taxon>
        <taxon>Hymenoptera</taxon>
        <taxon>Apocrita</taxon>
        <taxon>Ichneumonoidea</taxon>
        <taxon>Braconidae</taxon>
        <taxon>Microgastrinae</taxon>
        <taxon>Cotesia</taxon>
    </lineage>
</organism>
<protein>
    <recommendedName>
        <fullName evidence="5">TIL domain-containing protein</fullName>
    </recommendedName>
</protein>
<dbReference type="EMBL" id="JAHXZJ010000001">
    <property type="protein sequence ID" value="KAH0568770.1"/>
    <property type="molecule type" value="Genomic_DNA"/>
</dbReference>
<dbReference type="Proteomes" id="UP000826195">
    <property type="component" value="Unassembled WGS sequence"/>
</dbReference>
<feature type="domain" description="TIL" evidence="5">
    <location>
        <begin position="308"/>
        <end position="363"/>
    </location>
</feature>
<dbReference type="AlphaFoldDB" id="A0AAV7J7G5"/>
<dbReference type="SUPFAM" id="SSF57567">
    <property type="entry name" value="Serine protease inhibitors"/>
    <property type="match status" value="1"/>
</dbReference>
<accession>A0AAV7J7G5</accession>
<feature type="region of interest" description="Disordered" evidence="4">
    <location>
        <begin position="218"/>
        <end position="289"/>
    </location>
</feature>
<reference evidence="6 7" key="1">
    <citation type="journal article" date="2021" name="J. Hered.">
        <title>A chromosome-level genome assembly of the parasitoid wasp, Cotesia glomerata (Hymenoptera: Braconidae).</title>
        <authorList>
            <person name="Pinto B.J."/>
            <person name="Weis J.J."/>
            <person name="Gamble T."/>
            <person name="Ode P.J."/>
            <person name="Paul R."/>
            <person name="Zaspel J.M."/>
        </authorList>
    </citation>
    <scope>NUCLEOTIDE SEQUENCE [LARGE SCALE GENOMIC DNA]</scope>
    <source>
        <strain evidence="6">CgM1</strain>
    </source>
</reference>
<dbReference type="InterPro" id="IPR051368">
    <property type="entry name" value="SerProtInhib-TIL_Domain"/>
</dbReference>
<evidence type="ECO:0000259" key="5">
    <source>
        <dbReference type="Pfam" id="PF01826"/>
    </source>
</evidence>
<dbReference type="CDD" id="cd19941">
    <property type="entry name" value="TIL"/>
    <property type="match status" value="1"/>
</dbReference>
<comment type="caution">
    <text evidence="6">The sequence shown here is derived from an EMBL/GenBank/DDBJ whole genome shotgun (WGS) entry which is preliminary data.</text>
</comment>
<keyword evidence="2" id="KW-0646">Protease inhibitor</keyword>
<gene>
    <name evidence="6" type="ORF">KQX54_021461</name>
</gene>
<evidence type="ECO:0000256" key="3">
    <source>
        <dbReference type="ARBA" id="ARBA00023157"/>
    </source>
</evidence>
<dbReference type="PANTHER" id="PTHR23259">
    <property type="entry name" value="RIDDLE"/>
    <property type="match status" value="1"/>
</dbReference>
<sequence>MITGNKNRLNNRSPLTFFYSKPPTNIRKNGNGFKHKFKRRLSSKKPKNGILGRRYLNLFHNYDLKKYHDKNFSPDFLNEKNLYKTHVKLNKDFSKEASNELYNGLIENSDEASTEEYDEGLIKNLDEILSEGSEKKLRKKLREESYRNSDEARKKFDEFENHSKKVLDRKFSRRSNDAIFGKLDKSKGLDNPKVTSEVQRRCLLLGAMMLLNYYDDENEEEEHPKRKRPKLPKLLSTSESPMDDEQASSDQPITEAPSLSKPLTEQTLSAEPITENPAEQDSALSKRKRHKNSEEFYNIYAEECSEPCGVNEECSQCGAECELSCSDTGPKICPAVCLPAACVCQKGFIRDKSFDLCVRPDECFYDV</sequence>
<dbReference type="Gene3D" id="2.10.25.10">
    <property type="entry name" value="Laminin"/>
    <property type="match status" value="1"/>
</dbReference>
<dbReference type="InterPro" id="IPR036084">
    <property type="entry name" value="Ser_inhib-like_sf"/>
</dbReference>
<dbReference type="Pfam" id="PF01826">
    <property type="entry name" value="TIL"/>
    <property type="match status" value="1"/>
</dbReference>
<dbReference type="GO" id="GO:0030414">
    <property type="term" value="F:peptidase inhibitor activity"/>
    <property type="evidence" value="ECO:0007669"/>
    <property type="project" value="UniProtKB-KW"/>
</dbReference>
<evidence type="ECO:0000313" key="7">
    <source>
        <dbReference type="Proteomes" id="UP000826195"/>
    </source>
</evidence>
<name>A0AAV7J7G5_COTGL</name>
<comment type="similarity">
    <text evidence="1">Belongs to the serine protease inhibitor-like (TIL domain-containing) family.</text>
</comment>
<proteinExistence type="inferred from homology"/>
<keyword evidence="7" id="KW-1185">Reference proteome</keyword>
<keyword evidence="3" id="KW-1015">Disulfide bond</keyword>
<evidence type="ECO:0000256" key="2">
    <source>
        <dbReference type="ARBA" id="ARBA00022690"/>
    </source>
</evidence>
<evidence type="ECO:0000256" key="1">
    <source>
        <dbReference type="ARBA" id="ARBA00007611"/>
    </source>
</evidence>
<evidence type="ECO:0000256" key="4">
    <source>
        <dbReference type="SAM" id="MobiDB-lite"/>
    </source>
</evidence>
<dbReference type="InterPro" id="IPR002919">
    <property type="entry name" value="TIL_dom"/>
</dbReference>
<dbReference type="PANTHER" id="PTHR23259:SF70">
    <property type="entry name" value="ACCESSORY GLAND PROTEIN ACP62F-RELATED"/>
    <property type="match status" value="1"/>
</dbReference>
<evidence type="ECO:0000313" key="6">
    <source>
        <dbReference type="EMBL" id="KAH0568770.1"/>
    </source>
</evidence>